<keyword evidence="6 7" id="KW-0472">Membrane</keyword>
<feature type="transmembrane region" description="Helical" evidence="7">
    <location>
        <begin position="60"/>
        <end position="81"/>
    </location>
</feature>
<name>A0ABW2Q6Z8_9MICO</name>
<dbReference type="InterPro" id="IPR050366">
    <property type="entry name" value="BP-dependent_transpt_permease"/>
</dbReference>
<keyword evidence="4 7" id="KW-0812">Transmembrane</keyword>
<comment type="similarity">
    <text evidence="7">Belongs to the binding-protein-dependent transport system permease family.</text>
</comment>
<sequence length="326" mass="34405">MPDTTAPGGRRGPVAARRHQEHFFAETDETGLGAVDAVDDSGAPSSMWSEAWRKLRRRPIFWVSAVIIVVVCAVAAFPQLFTSIGAHGGCDLANSHGAPRAGHPFGFDRQGCDIYTRTIYGARASVTVGVLATAAVVLVGSFVGAIAGYFGGWFDTILSRVTDIFFAVPLVLAAIVIMQVFTDRNALMVAVVLASFGWPNIARITRGAVLSVKNNDFITAARALGSGRLAILARHVMPNAAAPIIVYATVALGVFIVAEATLSFLGIGLPTSVVSWGGDISKAQDSIRSNAEILFYPAGGLAVTVLGFMMMGDAVRDALDPKLRER</sequence>
<dbReference type="InterPro" id="IPR035906">
    <property type="entry name" value="MetI-like_sf"/>
</dbReference>
<comment type="caution">
    <text evidence="9">The sequence shown here is derived from an EMBL/GenBank/DDBJ whole genome shotgun (WGS) entry which is preliminary data.</text>
</comment>
<evidence type="ECO:0000313" key="9">
    <source>
        <dbReference type="EMBL" id="MFC7404976.1"/>
    </source>
</evidence>
<evidence type="ECO:0000256" key="1">
    <source>
        <dbReference type="ARBA" id="ARBA00004651"/>
    </source>
</evidence>
<dbReference type="Gene3D" id="1.10.3720.10">
    <property type="entry name" value="MetI-like"/>
    <property type="match status" value="1"/>
</dbReference>
<feature type="transmembrane region" description="Helical" evidence="7">
    <location>
        <begin position="293"/>
        <end position="315"/>
    </location>
</feature>
<evidence type="ECO:0000256" key="2">
    <source>
        <dbReference type="ARBA" id="ARBA00022448"/>
    </source>
</evidence>
<evidence type="ECO:0000259" key="8">
    <source>
        <dbReference type="PROSITE" id="PS50928"/>
    </source>
</evidence>
<dbReference type="PANTHER" id="PTHR43386">
    <property type="entry name" value="OLIGOPEPTIDE TRANSPORT SYSTEM PERMEASE PROTEIN APPC"/>
    <property type="match status" value="1"/>
</dbReference>
<keyword evidence="10" id="KW-1185">Reference proteome</keyword>
<feature type="transmembrane region" description="Helical" evidence="7">
    <location>
        <begin position="164"/>
        <end position="181"/>
    </location>
</feature>
<dbReference type="SUPFAM" id="SSF161098">
    <property type="entry name" value="MetI-like"/>
    <property type="match status" value="1"/>
</dbReference>
<feature type="transmembrane region" description="Helical" evidence="7">
    <location>
        <begin position="187"/>
        <end position="205"/>
    </location>
</feature>
<keyword evidence="3" id="KW-1003">Cell membrane</keyword>
<reference evidence="10" key="1">
    <citation type="journal article" date="2019" name="Int. J. Syst. Evol. Microbiol.">
        <title>The Global Catalogue of Microorganisms (GCM) 10K type strain sequencing project: providing services to taxonomists for standard genome sequencing and annotation.</title>
        <authorList>
            <consortium name="The Broad Institute Genomics Platform"/>
            <consortium name="The Broad Institute Genome Sequencing Center for Infectious Disease"/>
            <person name="Wu L."/>
            <person name="Ma J."/>
        </authorList>
    </citation>
    <scope>NUCLEOTIDE SEQUENCE [LARGE SCALE GENOMIC DNA]</scope>
    <source>
        <strain evidence="10">JCM 1490</strain>
    </source>
</reference>
<dbReference type="PANTHER" id="PTHR43386:SF6">
    <property type="entry name" value="ABC TRANSPORTER PERMEASE PROTEIN"/>
    <property type="match status" value="1"/>
</dbReference>
<dbReference type="Proteomes" id="UP001596455">
    <property type="component" value="Unassembled WGS sequence"/>
</dbReference>
<proteinExistence type="inferred from homology"/>
<protein>
    <submittedName>
        <fullName evidence="9">ABC transporter permease</fullName>
    </submittedName>
</protein>
<evidence type="ECO:0000256" key="4">
    <source>
        <dbReference type="ARBA" id="ARBA00022692"/>
    </source>
</evidence>
<dbReference type="CDD" id="cd06261">
    <property type="entry name" value="TM_PBP2"/>
    <property type="match status" value="1"/>
</dbReference>
<dbReference type="InterPro" id="IPR000515">
    <property type="entry name" value="MetI-like"/>
</dbReference>
<feature type="domain" description="ABC transmembrane type-1" evidence="8">
    <location>
        <begin position="122"/>
        <end position="312"/>
    </location>
</feature>
<dbReference type="Pfam" id="PF12911">
    <property type="entry name" value="OppC_N"/>
    <property type="match status" value="1"/>
</dbReference>
<accession>A0ABW2Q6Z8</accession>
<comment type="subcellular location">
    <subcellularLocation>
        <location evidence="1 7">Cell membrane</location>
        <topology evidence="1 7">Multi-pass membrane protein</topology>
    </subcellularLocation>
</comment>
<evidence type="ECO:0000256" key="6">
    <source>
        <dbReference type="ARBA" id="ARBA00023136"/>
    </source>
</evidence>
<keyword evidence="5 7" id="KW-1133">Transmembrane helix</keyword>
<feature type="transmembrane region" description="Helical" evidence="7">
    <location>
        <begin position="130"/>
        <end position="152"/>
    </location>
</feature>
<dbReference type="RefSeq" id="WP_382392875.1">
    <property type="nucleotide sequence ID" value="NZ_JBHTCQ010000001.1"/>
</dbReference>
<evidence type="ECO:0000313" key="10">
    <source>
        <dbReference type="Proteomes" id="UP001596455"/>
    </source>
</evidence>
<dbReference type="PROSITE" id="PS50928">
    <property type="entry name" value="ABC_TM1"/>
    <property type="match status" value="1"/>
</dbReference>
<gene>
    <name evidence="9" type="ORF">ACFQQL_07630</name>
</gene>
<evidence type="ECO:0000256" key="5">
    <source>
        <dbReference type="ARBA" id="ARBA00022989"/>
    </source>
</evidence>
<evidence type="ECO:0000256" key="7">
    <source>
        <dbReference type="RuleBase" id="RU363032"/>
    </source>
</evidence>
<feature type="transmembrane region" description="Helical" evidence="7">
    <location>
        <begin position="244"/>
        <end position="273"/>
    </location>
</feature>
<keyword evidence="2 7" id="KW-0813">Transport</keyword>
<organism evidence="9 10">
    <name type="scientific">Georgenia alba</name>
    <dbReference type="NCBI Taxonomy" id="2233858"/>
    <lineage>
        <taxon>Bacteria</taxon>
        <taxon>Bacillati</taxon>
        <taxon>Actinomycetota</taxon>
        <taxon>Actinomycetes</taxon>
        <taxon>Micrococcales</taxon>
        <taxon>Bogoriellaceae</taxon>
        <taxon>Georgenia</taxon>
    </lineage>
</organism>
<dbReference type="Pfam" id="PF00528">
    <property type="entry name" value="BPD_transp_1"/>
    <property type="match status" value="1"/>
</dbReference>
<dbReference type="EMBL" id="JBHTCQ010000001">
    <property type="protein sequence ID" value="MFC7404976.1"/>
    <property type="molecule type" value="Genomic_DNA"/>
</dbReference>
<evidence type="ECO:0000256" key="3">
    <source>
        <dbReference type="ARBA" id="ARBA00022475"/>
    </source>
</evidence>
<dbReference type="InterPro" id="IPR025966">
    <property type="entry name" value="OppC_N"/>
</dbReference>